<dbReference type="AlphaFoldDB" id="A0A8S2QWD3"/>
<feature type="non-terminal residue" evidence="2">
    <location>
        <position position="1"/>
    </location>
</feature>
<evidence type="ECO:0000313" key="3">
    <source>
        <dbReference type="Proteomes" id="UP000682733"/>
    </source>
</evidence>
<reference evidence="2" key="1">
    <citation type="submission" date="2021-02" db="EMBL/GenBank/DDBJ databases">
        <authorList>
            <person name="Nowell W R."/>
        </authorList>
    </citation>
    <scope>NUCLEOTIDE SEQUENCE</scope>
</reference>
<organism evidence="2 3">
    <name type="scientific">Didymodactylos carnosus</name>
    <dbReference type="NCBI Taxonomy" id="1234261"/>
    <lineage>
        <taxon>Eukaryota</taxon>
        <taxon>Metazoa</taxon>
        <taxon>Spiralia</taxon>
        <taxon>Gnathifera</taxon>
        <taxon>Rotifera</taxon>
        <taxon>Eurotatoria</taxon>
        <taxon>Bdelloidea</taxon>
        <taxon>Philodinida</taxon>
        <taxon>Philodinidae</taxon>
        <taxon>Didymodactylos</taxon>
    </lineage>
</organism>
<dbReference type="Proteomes" id="UP000677228">
    <property type="component" value="Unassembled WGS sequence"/>
</dbReference>
<sequence length="278" mass="32315">KDDFNKFPQTLIEFQEERTAECGQNIIDPYTGGSVHYTGVYGWNEMIVEDVDTKAKRKVLKVICKMPRITKVNHFVNTPPFLLINLPYNTKTLYGLPQQLTVGTNRYLQRAFVIHHINHFIGLIRTEKDNYYLFDGKTDDEDGVNLYIHVNHIDFCLSSTNLLSKMELRKRKKVDYVCLNEGKSSTNELDDKTTPRTKSKRVTSTLATKTQTKKTVDDYKKKQQRKLELKMMEDLSAIAQRCLKDALKGGRNEPTITTKRQQISNEQYMFLRKKFSVS</sequence>
<dbReference type="Proteomes" id="UP000682733">
    <property type="component" value="Unassembled WGS sequence"/>
</dbReference>
<proteinExistence type="predicted"/>
<evidence type="ECO:0000313" key="2">
    <source>
        <dbReference type="EMBL" id="CAF4136358.1"/>
    </source>
</evidence>
<protein>
    <submittedName>
        <fullName evidence="2">Uncharacterized protein</fullName>
    </submittedName>
</protein>
<gene>
    <name evidence="1" type="ORF">OVA965_LOCUS29638</name>
    <name evidence="2" type="ORF">TMI583_LOCUS30417</name>
</gene>
<comment type="caution">
    <text evidence="2">The sequence shown here is derived from an EMBL/GenBank/DDBJ whole genome shotgun (WGS) entry which is preliminary data.</text>
</comment>
<name>A0A8S2QWD3_9BILA</name>
<dbReference type="EMBL" id="CAJOBA010042597">
    <property type="protein sequence ID" value="CAF4136358.1"/>
    <property type="molecule type" value="Genomic_DNA"/>
</dbReference>
<dbReference type="EMBL" id="CAJNOK010020992">
    <property type="protein sequence ID" value="CAF1325460.1"/>
    <property type="molecule type" value="Genomic_DNA"/>
</dbReference>
<evidence type="ECO:0000313" key="1">
    <source>
        <dbReference type="EMBL" id="CAF1325460.1"/>
    </source>
</evidence>
<accession>A0A8S2QWD3</accession>